<proteinExistence type="predicted"/>
<dbReference type="OrthoDB" id="1088220at2759"/>
<evidence type="ECO:0000313" key="2">
    <source>
        <dbReference type="Proteomes" id="UP000325315"/>
    </source>
</evidence>
<dbReference type="PANTHER" id="PTHR33116">
    <property type="entry name" value="REVERSE TRANSCRIPTASE ZINC-BINDING DOMAIN-CONTAINING PROTEIN-RELATED-RELATED"/>
    <property type="match status" value="1"/>
</dbReference>
<dbReference type="AlphaFoldDB" id="A0A5B6VZ29"/>
<comment type="caution">
    <text evidence="1">The sequence shown here is derived from an EMBL/GenBank/DDBJ whole genome shotgun (WGS) entry which is preliminary data.</text>
</comment>
<dbReference type="PANTHER" id="PTHR33116:SF86">
    <property type="entry name" value="REVERSE TRANSCRIPTASE DOMAIN-CONTAINING PROTEIN"/>
    <property type="match status" value="1"/>
</dbReference>
<organism evidence="1 2">
    <name type="scientific">Gossypium australe</name>
    <dbReference type="NCBI Taxonomy" id="47621"/>
    <lineage>
        <taxon>Eukaryota</taxon>
        <taxon>Viridiplantae</taxon>
        <taxon>Streptophyta</taxon>
        <taxon>Embryophyta</taxon>
        <taxon>Tracheophyta</taxon>
        <taxon>Spermatophyta</taxon>
        <taxon>Magnoliopsida</taxon>
        <taxon>eudicotyledons</taxon>
        <taxon>Gunneridae</taxon>
        <taxon>Pentapetalae</taxon>
        <taxon>rosids</taxon>
        <taxon>malvids</taxon>
        <taxon>Malvales</taxon>
        <taxon>Malvaceae</taxon>
        <taxon>Malvoideae</taxon>
        <taxon>Gossypium</taxon>
    </lineage>
</organism>
<gene>
    <name evidence="1" type="ORF">EPI10_024560</name>
</gene>
<accession>A0A5B6VZ29</accession>
<protein>
    <submittedName>
        <fullName evidence="1">Retrovirus-related Pol polyprotein LINE-1</fullName>
    </submittedName>
</protein>
<name>A0A5B6VZ29_9ROSI</name>
<dbReference type="Proteomes" id="UP000325315">
    <property type="component" value="Unassembled WGS sequence"/>
</dbReference>
<evidence type="ECO:0000313" key="1">
    <source>
        <dbReference type="EMBL" id="KAA3474256.1"/>
    </source>
</evidence>
<dbReference type="EMBL" id="SMMG02000005">
    <property type="protein sequence ID" value="KAA3474256.1"/>
    <property type="molecule type" value="Genomic_DNA"/>
</dbReference>
<reference evidence="2" key="1">
    <citation type="journal article" date="2019" name="Plant Biotechnol. J.">
        <title>Genome sequencing of the Australian wild diploid species Gossypium australe highlights disease resistance and delayed gland morphogenesis.</title>
        <authorList>
            <person name="Cai Y."/>
            <person name="Cai X."/>
            <person name="Wang Q."/>
            <person name="Wang P."/>
            <person name="Zhang Y."/>
            <person name="Cai C."/>
            <person name="Xu Y."/>
            <person name="Wang K."/>
            <person name="Zhou Z."/>
            <person name="Wang C."/>
            <person name="Geng S."/>
            <person name="Li B."/>
            <person name="Dong Q."/>
            <person name="Hou Y."/>
            <person name="Wang H."/>
            <person name="Ai P."/>
            <person name="Liu Z."/>
            <person name="Yi F."/>
            <person name="Sun M."/>
            <person name="An G."/>
            <person name="Cheng J."/>
            <person name="Zhang Y."/>
            <person name="Shi Q."/>
            <person name="Xie Y."/>
            <person name="Shi X."/>
            <person name="Chang Y."/>
            <person name="Huang F."/>
            <person name="Chen Y."/>
            <person name="Hong S."/>
            <person name="Mi L."/>
            <person name="Sun Q."/>
            <person name="Zhang L."/>
            <person name="Zhou B."/>
            <person name="Peng R."/>
            <person name="Zhang X."/>
            <person name="Liu F."/>
        </authorList>
    </citation>
    <scope>NUCLEOTIDE SEQUENCE [LARGE SCALE GENOMIC DNA]</scope>
    <source>
        <strain evidence="2">cv. PA1801</strain>
    </source>
</reference>
<sequence length="255" mass="29198">MEWLGQLIRSEITDGRWHPIRLSTSGPYLSDLVFADDLVIFGKVKMDQVLLLKEILNRFCAFSGHKISVRKSNIYFSKDFDTSLGDQISQLFGFQKVLNLGNYLRVPLLHKRVTKSTLNFVVEKVRSKLQNWEARKLSFAGRVTLAQSVLLAIPNYFMQSLLVPKGVCDEIEKIARACGGLGFRHLQDQNNSFLMKIGFNLTSRKDALWSQLPDSIHRSNCSHLWRSLSKVWPLFCENIMWSVGDGSTIRGWKDT</sequence>
<keyword evidence="2" id="KW-1185">Reference proteome</keyword>